<evidence type="ECO:0000256" key="7">
    <source>
        <dbReference type="ARBA" id="ARBA00022989"/>
    </source>
</evidence>
<gene>
    <name evidence="12" type="ORF">AABB31_09050</name>
</gene>
<dbReference type="Gene3D" id="1.20.1560.10">
    <property type="entry name" value="ABC transporter type 1, transmembrane domain"/>
    <property type="match status" value="1"/>
</dbReference>
<dbReference type="KEGG" id="yrh:AABB31_09050"/>
<dbReference type="InterPro" id="IPR003439">
    <property type="entry name" value="ABC_transporter-like_ATP-bd"/>
</dbReference>
<feature type="transmembrane region" description="Helical" evidence="9">
    <location>
        <begin position="146"/>
        <end position="174"/>
    </location>
</feature>
<dbReference type="PROSITE" id="PS50929">
    <property type="entry name" value="ABC_TM1F"/>
    <property type="match status" value="1"/>
</dbReference>
<evidence type="ECO:0000259" key="11">
    <source>
        <dbReference type="PROSITE" id="PS50929"/>
    </source>
</evidence>
<evidence type="ECO:0000259" key="10">
    <source>
        <dbReference type="PROSITE" id="PS50893"/>
    </source>
</evidence>
<evidence type="ECO:0000256" key="4">
    <source>
        <dbReference type="ARBA" id="ARBA00022692"/>
    </source>
</evidence>
<evidence type="ECO:0000256" key="1">
    <source>
        <dbReference type="ARBA" id="ARBA00004651"/>
    </source>
</evidence>
<dbReference type="Proteomes" id="UP001470809">
    <property type="component" value="Chromosome"/>
</dbReference>
<dbReference type="PANTHER" id="PTHR24221:SF632">
    <property type="entry name" value="ATP-DEPENDENT LIPID A-CORE FLIPPASE"/>
    <property type="match status" value="1"/>
</dbReference>
<dbReference type="SUPFAM" id="SSF90123">
    <property type="entry name" value="ABC transporter transmembrane region"/>
    <property type="match status" value="1"/>
</dbReference>
<evidence type="ECO:0000256" key="5">
    <source>
        <dbReference type="ARBA" id="ARBA00022741"/>
    </source>
</evidence>
<dbReference type="Pfam" id="PF00005">
    <property type="entry name" value="ABC_tran"/>
    <property type="match status" value="1"/>
</dbReference>
<evidence type="ECO:0000256" key="6">
    <source>
        <dbReference type="ARBA" id="ARBA00022840"/>
    </source>
</evidence>
<dbReference type="GO" id="GO:0016887">
    <property type="term" value="F:ATP hydrolysis activity"/>
    <property type="evidence" value="ECO:0007669"/>
    <property type="project" value="InterPro"/>
</dbReference>
<dbReference type="PROSITE" id="PS50893">
    <property type="entry name" value="ABC_TRANSPORTER_2"/>
    <property type="match status" value="1"/>
</dbReference>
<feature type="domain" description="ABC transporter" evidence="10">
    <location>
        <begin position="361"/>
        <end position="599"/>
    </location>
</feature>
<dbReference type="InterPro" id="IPR039421">
    <property type="entry name" value="Type_1_exporter"/>
</dbReference>
<dbReference type="GO" id="GO:0034040">
    <property type="term" value="F:ATPase-coupled lipid transmembrane transporter activity"/>
    <property type="evidence" value="ECO:0007669"/>
    <property type="project" value="TreeGrafter"/>
</dbReference>
<dbReference type="SMART" id="SM00382">
    <property type="entry name" value="AAA"/>
    <property type="match status" value="1"/>
</dbReference>
<dbReference type="PROSITE" id="PS00211">
    <property type="entry name" value="ABC_TRANSPORTER_1"/>
    <property type="match status" value="1"/>
</dbReference>
<protein>
    <submittedName>
        <fullName evidence="12">ABC transporter ATP-binding protein</fullName>
    </submittedName>
</protein>
<dbReference type="EMBL" id="CP151767">
    <property type="protein sequence ID" value="WZU68988.1"/>
    <property type="molecule type" value="Genomic_DNA"/>
</dbReference>
<dbReference type="FunFam" id="3.40.50.300:FF:000221">
    <property type="entry name" value="Multidrug ABC transporter ATP-binding protein"/>
    <property type="match status" value="1"/>
</dbReference>
<keyword evidence="3" id="KW-1003">Cell membrane</keyword>
<evidence type="ECO:0000256" key="3">
    <source>
        <dbReference type="ARBA" id="ARBA00022475"/>
    </source>
</evidence>
<evidence type="ECO:0000256" key="8">
    <source>
        <dbReference type="ARBA" id="ARBA00023136"/>
    </source>
</evidence>
<dbReference type="InterPro" id="IPR027417">
    <property type="entry name" value="P-loop_NTPase"/>
</dbReference>
<dbReference type="InterPro" id="IPR036640">
    <property type="entry name" value="ABC1_TM_sf"/>
</dbReference>
<sequence>MIKTYGKVLSLFNASEKRTFYLLMVMMVFVAFAEVVGISSVLMFLNLLASPETVQDSTFFGGLYDFFGFETTYAFLIFMAFVVFAVVLLSVMIKALSTYAIIRFATMRGYSLAYRLLRIYLGQPYSWFLTKNSAEIAKNVLREMDYLVFTVIIPSLKIISGTISVLAIVCFLVVVDPFVSILSAGLLVGSYALLYRGLRRIIQQAGKRILEAIDQKYRIVGEATGGFKQVKLQGLENSYIQQFKGPAYDHARFAARNQSLAELPRFALEALTFGIMLTLILTLLLRSSGDLVAIVPTLGIFAFSVVRILPAIQQIYHSLVSVRGGSELLDHLIAETGTTLPDDVSFDEEVSKDTLPLATSLDLEDVSFGYDQAQRQAMDGLSMHIDARTTIGIVGGTGAGKTTLIDLILGLLTPQEGRMIVDGVEITDDNRRHWQNTIGYVPQDIFLVDDTIAQNVAFGVPPDQIDMEAVEKAAKTAALHDFVMEELPEKYQTEVGERGIRLSGGQRQRIGIARALYTNPSLLIMDEATSALDNVTERVVMEAVHNIRADKTVIMIAHRLTTVKECDQIFLLQHGKVVSSGTYDKLVAENATFREMAEGV</sequence>
<dbReference type="RefSeq" id="WP_342078281.1">
    <property type="nucleotide sequence ID" value="NZ_CP151767.2"/>
</dbReference>
<comment type="subcellular location">
    <subcellularLocation>
        <location evidence="1">Cell membrane</location>
        <topology evidence="1">Multi-pass membrane protein</topology>
    </subcellularLocation>
</comment>
<keyword evidence="13" id="KW-1185">Reference proteome</keyword>
<name>A0AAN0MLY1_9RHOB</name>
<evidence type="ECO:0000256" key="9">
    <source>
        <dbReference type="SAM" id="Phobius"/>
    </source>
</evidence>
<keyword evidence="6 12" id="KW-0067">ATP-binding</keyword>
<dbReference type="GO" id="GO:0140359">
    <property type="term" value="F:ABC-type transporter activity"/>
    <property type="evidence" value="ECO:0007669"/>
    <property type="project" value="InterPro"/>
</dbReference>
<evidence type="ECO:0000313" key="13">
    <source>
        <dbReference type="Proteomes" id="UP001470809"/>
    </source>
</evidence>
<dbReference type="SUPFAM" id="SSF52540">
    <property type="entry name" value="P-loop containing nucleoside triphosphate hydrolases"/>
    <property type="match status" value="1"/>
</dbReference>
<dbReference type="InterPro" id="IPR017871">
    <property type="entry name" value="ABC_transporter-like_CS"/>
</dbReference>
<keyword evidence="7 9" id="KW-1133">Transmembrane helix</keyword>
<keyword evidence="2" id="KW-0813">Transport</keyword>
<reference evidence="12" key="1">
    <citation type="submission" date="2024-08" db="EMBL/GenBank/DDBJ databases">
        <title>Phylogenomic analyses of a clade within the roseobacter group suggest taxonomic reassignments of species of the genera Aestuariivita, Citreicella, Loktanella, Nautella, Pelagibaca, Ruegeria, Thalassobius, Thiobacimonas and Tropicibacter, and the proposal o.</title>
        <authorList>
            <person name="Jeon C.O."/>
        </authorList>
    </citation>
    <scope>NUCLEOTIDE SEQUENCE</scope>
    <source>
        <strain evidence="12">SS1-5</strain>
    </source>
</reference>
<dbReference type="InterPro" id="IPR011527">
    <property type="entry name" value="ABC1_TM_dom"/>
</dbReference>
<evidence type="ECO:0000313" key="12">
    <source>
        <dbReference type="EMBL" id="WZU68988.1"/>
    </source>
</evidence>
<feature type="transmembrane region" description="Helical" evidence="9">
    <location>
        <begin position="266"/>
        <end position="285"/>
    </location>
</feature>
<feature type="transmembrane region" description="Helical" evidence="9">
    <location>
        <begin position="73"/>
        <end position="93"/>
    </location>
</feature>
<keyword evidence="4 9" id="KW-0812">Transmembrane</keyword>
<organism evidence="12 13">
    <name type="scientific">Yoonia rhodophyticola</name>
    <dbReference type="NCBI Taxonomy" id="3137370"/>
    <lineage>
        <taxon>Bacteria</taxon>
        <taxon>Pseudomonadati</taxon>
        <taxon>Pseudomonadota</taxon>
        <taxon>Alphaproteobacteria</taxon>
        <taxon>Rhodobacterales</taxon>
        <taxon>Paracoccaceae</taxon>
        <taxon>Yoonia</taxon>
    </lineage>
</organism>
<dbReference type="GO" id="GO:0005886">
    <property type="term" value="C:plasma membrane"/>
    <property type="evidence" value="ECO:0007669"/>
    <property type="project" value="UniProtKB-SubCell"/>
</dbReference>
<evidence type="ECO:0000256" key="2">
    <source>
        <dbReference type="ARBA" id="ARBA00022448"/>
    </source>
</evidence>
<keyword evidence="8 9" id="KW-0472">Membrane</keyword>
<feature type="transmembrane region" description="Helical" evidence="9">
    <location>
        <begin position="180"/>
        <end position="198"/>
    </location>
</feature>
<dbReference type="Gene3D" id="3.40.50.300">
    <property type="entry name" value="P-loop containing nucleotide triphosphate hydrolases"/>
    <property type="match status" value="1"/>
</dbReference>
<accession>A0AAN0MLY1</accession>
<dbReference type="GO" id="GO:0005524">
    <property type="term" value="F:ATP binding"/>
    <property type="evidence" value="ECO:0007669"/>
    <property type="project" value="UniProtKB-KW"/>
</dbReference>
<proteinExistence type="predicted"/>
<dbReference type="AlphaFoldDB" id="A0AAN0MLY1"/>
<keyword evidence="5" id="KW-0547">Nucleotide-binding</keyword>
<feature type="domain" description="ABC transmembrane type-1" evidence="11">
    <location>
        <begin position="57"/>
        <end position="324"/>
    </location>
</feature>
<dbReference type="InterPro" id="IPR003593">
    <property type="entry name" value="AAA+_ATPase"/>
</dbReference>
<feature type="transmembrane region" description="Helical" evidence="9">
    <location>
        <begin position="20"/>
        <end position="45"/>
    </location>
</feature>
<dbReference type="PANTHER" id="PTHR24221">
    <property type="entry name" value="ATP-BINDING CASSETTE SUB-FAMILY B"/>
    <property type="match status" value="1"/>
</dbReference>